<accession>A0ABS6G4E2</accession>
<evidence type="ECO:0000256" key="1">
    <source>
        <dbReference type="SAM" id="Phobius"/>
    </source>
</evidence>
<proteinExistence type="predicted"/>
<feature type="transmembrane region" description="Helical" evidence="1">
    <location>
        <begin position="206"/>
        <end position="226"/>
    </location>
</feature>
<protein>
    <submittedName>
        <fullName evidence="2">Zinc metallopeptidase</fullName>
    </submittedName>
</protein>
<dbReference type="EMBL" id="JAHLQK010000005">
    <property type="protein sequence ID" value="MBU5677361.1"/>
    <property type="molecule type" value="Genomic_DNA"/>
</dbReference>
<dbReference type="Proteomes" id="UP000779508">
    <property type="component" value="Unassembled WGS sequence"/>
</dbReference>
<keyword evidence="3" id="KW-1185">Reference proteome</keyword>
<organism evidence="2 3">
    <name type="scientific">Alkaliphilus flagellatus</name>
    <dbReference type="NCBI Taxonomy" id="2841507"/>
    <lineage>
        <taxon>Bacteria</taxon>
        <taxon>Bacillati</taxon>
        <taxon>Bacillota</taxon>
        <taxon>Clostridia</taxon>
        <taxon>Peptostreptococcales</taxon>
        <taxon>Natronincolaceae</taxon>
        <taxon>Alkaliphilus</taxon>
    </lineage>
</organism>
<gene>
    <name evidence="2" type="ORF">KQI88_13145</name>
</gene>
<evidence type="ECO:0000313" key="3">
    <source>
        <dbReference type="Proteomes" id="UP000779508"/>
    </source>
</evidence>
<dbReference type="RefSeq" id="WP_216418068.1">
    <property type="nucleotide sequence ID" value="NZ_JAHLQK010000005.1"/>
</dbReference>
<sequence length="232" mass="25913">MFYPYGFGFDPTMIFLIPSIIFAMYAQAKVRTTFAKYLRVNGKKGYTGYQVARYILDHNGMRDVPIELTRGQLSDHYDPRKRVVRLSNEVYHSTSLASISVAAHETGHAIQHAHGYIPLSFRNAIFPVASFGSQAAWFFVIFGLIMSAPTLVNIGILLFTAAVLFQVITLPVEFNASSRAMRLLDEGGFIVGDEYNHSKKVLRAAALTYVAAMATAVSQLIRLLLIRGQRRD</sequence>
<dbReference type="Pfam" id="PF04298">
    <property type="entry name" value="Zn_peptidase_2"/>
    <property type="match status" value="1"/>
</dbReference>
<dbReference type="PANTHER" id="PTHR36434">
    <property type="entry name" value="MEMBRANE PROTEASE YUGP-RELATED"/>
    <property type="match status" value="1"/>
</dbReference>
<dbReference type="PANTHER" id="PTHR36434:SF1">
    <property type="entry name" value="MEMBRANE PROTEASE YUGP-RELATED"/>
    <property type="match status" value="1"/>
</dbReference>
<keyword evidence="1" id="KW-0472">Membrane</keyword>
<feature type="transmembrane region" description="Helical" evidence="1">
    <location>
        <begin position="6"/>
        <end position="26"/>
    </location>
</feature>
<name>A0ABS6G4E2_9FIRM</name>
<feature type="transmembrane region" description="Helical" evidence="1">
    <location>
        <begin position="151"/>
        <end position="172"/>
    </location>
</feature>
<comment type="caution">
    <text evidence="2">The sequence shown here is derived from an EMBL/GenBank/DDBJ whole genome shotgun (WGS) entry which is preliminary data.</text>
</comment>
<reference evidence="2 3" key="1">
    <citation type="submission" date="2021-06" db="EMBL/GenBank/DDBJ databases">
        <authorList>
            <person name="Sun Q."/>
            <person name="Li D."/>
        </authorList>
    </citation>
    <scope>NUCLEOTIDE SEQUENCE [LARGE SCALE GENOMIC DNA]</scope>
    <source>
        <strain evidence="2 3">MSJ-5</strain>
    </source>
</reference>
<dbReference type="InterPro" id="IPR007395">
    <property type="entry name" value="Zn_peptidase_2"/>
</dbReference>
<keyword evidence="1" id="KW-0812">Transmembrane</keyword>
<feature type="transmembrane region" description="Helical" evidence="1">
    <location>
        <begin position="124"/>
        <end position="145"/>
    </location>
</feature>
<keyword evidence="1" id="KW-1133">Transmembrane helix</keyword>
<evidence type="ECO:0000313" key="2">
    <source>
        <dbReference type="EMBL" id="MBU5677361.1"/>
    </source>
</evidence>